<keyword evidence="2" id="KW-1185">Reference proteome</keyword>
<comment type="caution">
    <text evidence="1">The sequence shown here is derived from an EMBL/GenBank/DDBJ whole genome shotgun (WGS) entry which is preliminary data.</text>
</comment>
<dbReference type="EMBL" id="JACHMB010000001">
    <property type="protein sequence ID" value="MBB5775045.1"/>
    <property type="molecule type" value="Genomic_DNA"/>
</dbReference>
<gene>
    <name evidence="1" type="ORF">HD596_001801</name>
</gene>
<sequence length="79" mass="8880">MHELKATIVDGETGKADEINLLEDQLIAKRTILRLTHRSRVLNREDAYRQIVRAYEELREDLLSASSASVASKGSDKSP</sequence>
<name>A0A7W9L8Z4_9ACTN</name>
<organism evidence="1 2">
    <name type="scientific">Nonomuraea jabiensis</name>
    <dbReference type="NCBI Taxonomy" id="882448"/>
    <lineage>
        <taxon>Bacteria</taxon>
        <taxon>Bacillati</taxon>
        <taxon>Actinomycetota</taxon>
        <taxon>Actinomycetes</taxon>
        <taxon>Streptosporangiales</taxon>
        <taxon>Streptosporangiaceae</taxon>
        <taxon>Nonomuraea</taxon>
    </lineage>
</organism>
<evidence type="ECO:0000313" key="1">
    <source>
        <dbReference type="EMBL" id="MBB5775045.1"/>
    </source>
</evidence>
<protein>
    <submittedName>
        <fullName evidence="1">Uncharacterized protein</fullName>
    </submittedName>
</protein>
<dbReference type="AlphaFoldDB" id="A0A7W9L8Z4"/>
<dbReference type="Proteomes" id="UP000579153">
    <property type="component" value="Unassembled WGS sequence"/>
</dbReference>
<accession>A0A7W9L8Z4</accession>
<proteinExistence type="predicted"/>
<reference evidence="1 2" key="1">
    <citation type="submission" date="2020-08" db="EMBL/GenBank/DDBJ databases">
        <title>Sequencing the genomes of 1000 actinobacteria strains.</title>
        <authorList>
            <person name="Klenk H.-P."/>
        </authorList>
    </citation>
    <scope>NUCLEOTIDE SEQUENCE [LARGE SCALE GENOMIC DNA]</scope>
    <source>
        <strain evidence="1 2">DSM 45507</strain>
    </source>
</reference>
<dbReference type="RefSeq" id="WP_185068793.1">
    <property type="nucleotide sequence ID" value="NZ_JACHMB010000001.1"/>
</dbReference>
<evidence type="ECO:0000313" key="2">
    <source>
        <dbReference type="Proteomes" id="UP000579153"/>
    </source>
</evidence>